<proteinExistence type="predicted"/>
<dbReference type="Gene3D" id="1.10.600.10">
    <property type="entry name" value="Farnesyl Diphosphate Synthase"/>
    <property type="match status" value="1"/>
</dbReference>
<evidence type="ECO:0000259" key="3">
    <source>
        <dbReference type="Pfam" id="PF03936"/>
    </source>
</evidence>
<comment type="caution">
    <text evidence="4">The sequence shown here is derived from an EMBL/GenBank/DDBJ whole genome shotgun (WGS) entry which is preliminary data.</text>
</comment>
<dbReference type="EMBL" id="JAUHHV010000003">
    <property type="protein sequence ID" value="KAK1429355.1"/>
    <property type="molecule type" value="Genomic_DNA"/>
</dbReference>
<reference evidence="4" key="1">
    <citation type="journal article" date="2023" name="bioRxiv">
        <title>Improved chromosome-level genome assembly for marigold (Tagetes erecta).</title>
        <authorList>
            <person name="Jiang F."/>
            <person name="Yuan L."/>
            <person name="Wang S."/>
            <person name="Wang H."/>
            <person name="Xu D."/>
            <person name="Wang A."/>
            <person name="Fan W."/>
        </authorList>
    </citation>
    <scope>NUCLEOTIDE SEQUENCE</scope>
    <source>
        <strain evidence="4">WSJ</strain>
        <tissue evidence="4">Leaf</tissue>
    </source>
</reference>
<evidence type="ECO:0000256" key="2">
    <source>
        <dbReference type="ARBA" id="ARBA00022842"/>
    </source>
</evidence>
<dbReference type="SUPFAM" id="SSF48576">
    <property type="entry name" value="Terpenoid synthases"/>
    <property type="match status" value="1"/>
</dbReference>
<sequence length="180" mass="21125">MQCMASLENVIHYSSLILRLSDDLETSTKRKRFYGEETFAEENFRRYNFLLTRDFRRQRPIFIAIGLGGLLKIRRHLGKVNEEMERGDISKSIEYYIHDTGATEEEARRYIKELIEDTWKKLNKERAHANSQFSRDFIEYATNMARAGHFIYGKGDGHGHFDIIESHISSLLFNPIQGTK</sequence>
<feature type="domain" description="Terpene synthase metal-binding" evidence="3">
    <location>
        <begin position="77"/>
        <end position="121"/>
    </location>
</feature>
<organism evidence="4 5">
    <name type="scientific">Tagetes erecta</name>
    <name type="common">African marigold</name>
    <dbReference type="NCBI Taxonomy" id="13708"/>
    <lineage>
        <taxon>Eukaryota</taxon>
        <taxon>Viridiplantae</taxon>
        <taxon>Streptophyta</taxon>
        <taxon>Embryophyta</taxon>
        <taxon>Tracheophyta</taxon>
        <taxon>Spermatophyta</taxon>
        <taxon>Magnoliopsida</taxon>
        <taxon>eudicotyledons</taxon>
        <taxon>Gunneridae</taxon>
        <taxon>Pentapetalae</taxon>
        <taxon>asterids</taxon>
        <taxon>campanulids</taxon>
        <taxon>Asterales</taxon>
        <taxon>Asteraceae</taxon>
        <taxon>Asteroideae</taxon>
        <taxon>Heliantheae alliance</taxon>
        <taxon>Tageteae</taxon>
        <taxon>Tagetes</taxon>
    </lineage>
</organism>
<accession>A0AAD8L0X9</accession>
<keyword evidence="1" id="KW-0479">Metal-binding</keyword>
<evidence type="ECO:0000313" key="5">
    <source>
        <dbReference type="Proteomes" id="UP001229421"/>
    </source>
</evidence>
<protein>
    <recommendedName>
        <fullName evidence="3">Terpene synthase metal-binding domain-containing protein</fullName>
    </recommendedName>
</protein>
<dbReference type="AlphaFoldDB" id="A0AAD8L0X9"/>
<keyword evidence="2" id="KW-0460">Magnesium</keyword>
<dbReference type="PANTHER" id="PTHR31225:SF9">
    <property type="entry name" value="TERPENE SYNTHASE 10"/>
    <property type="match status" value="1"/>
</dbReference>
<dbReference type="PANTHER" id="PTHR31225">
    <property type="entry name" value="OS04G0344100 PROTEIN-RELATED"/>
    <property type="match status" value="1"/>
</dbReference>
<dbReference type="GO" id="GO:0010333">
    <property type="term" value="F:terpene synthase activity"/>
    <property type="evidence" value="ECO:0007669"/>
    <property type="project" value="InterPro"/>
</dbReference>
<dbReference type="InterPro" id="IPR005630">
    <property type="entry name" value="Terpene_synthase_metal-bd"/>
</dbReference>
<keyword evidence="5" id="KW-1185">Reference proteome</keyword>
<name>A0AAD8L0X9_TARER</name>
<dbReference type="Proteomes" id="UP001229421">
    <property type="component" value="Unassembled WGS sequence"/>
</dbReference>
<dbReference type="Pfam" id="PF03936">
    <property type="entry name" value="Terpene_synth_C"/>
    <property type="match status" value="1"/>
</dbReference>
<dbReference type="GO" id="GO:0000287">
    <property type="term" value="F:magnesium ion binding"/>
    <property type="evidence" value="ECO:0007669"/>
    <property type="project" value="InterPro"/>
</dbReference>
<dbReference type="GO" id="GO:0016114">
    <property type="term" value="P:terpenoid biosynthetic process"/>
    <property type="evidence" value="ECO:0007669"/>
    <property type="project" value="InterPro"/>
</dbReference>
<dbReference type="InterPro" id="IPR050148">
    <property type="entry name" value="Terpene_synthase-like"/>
</dbReference>
<evidence type="ECO:0000313" key="4">
    <source>
        <dbReference type="EMBL" id="KAK1429355.1"/>
    </source>
</evidence>
<dbReference type="InterPro" id="IPR008949">
    <property type="entry name" value="Isoprenoid_synthase_dom_sf"/>
</dbReference>
<gene>
    <name evidence="4" type="ORF">QVD17_11563</name>
</gene>
<evidence type="ECO:0000256" key="1">
    <source>
        <dbReference type="ARBA" id="ARBA00022723"/>
    </source>
</evidence>